<dbReference type="PANTHER" id="PTHR45937">
    <property type="entry name" value="ASPARAGINE SYNTHETASE DOMAIN-CONTAINING PROTEIN 1"/>
    <property type="match status" value="1"/>
</dbReference>
<dbReference type="Gene3D" id="3.60.20.10">
    <property type="entry name" value="Glutamine Phosphoribosylpyrophosphate, subunit 1, domain 1"/>
    <property type="match status" value="1"/>
</dbReference>
<dbReference type="PANTHER" id="PTHR45937:SF1">
    <property type="entry name" value="ASPARAGINE SYNTHETASE DOMAIN-CONTAINING PROTEIN 1"/>
    <property type="match status" value="1"/>
</dbReference>
<gene>
    <name evidence="5" type="ORF">TESG_07197</name>
</gene>
<dbReference type="OrthoDB" id="10252281at2759"/>
<accession>F2S8G1</accession>
<keyword evidence="3" id="KW-0315">Glutamine amidotransferase</keyword>
<dbReference type="HOGENOM" id="CLU_012368_2_0_1"/>
<dbReference type="Gene3D" id="3.40.50.620">
    <property type="entry name" value="HUPs"/>
    <property type="match status" value="1"/>
</dbReference>
<dbReference type="AlphaFoldDB" id="F2S8G1"/>
<sequence length="471" mass="52514">MCGIFFSLSNEKHCYPSQLTEELIQHRGPDSYETECVRVNQTAGYLTFASSVLGLRGDSIQRQPLVDDNQSVLCWNGEVWKFADRALDGNDTYTIFQSFMDAVKPHNCEEADDTVKRLCTAVNNISGPFSFVFYDSCSCRIFYGRDYLGRRSLLHGWSCDGSFRISSIRDSNVSDCFEEVDTTGIHVIDLTSPLEQENTEANAGTPTFPVKTFVIPWSPDPTSSLKLTIPAMDTSLPERGSASPLAIDSPYLLNVAFENPRVVVSATIGSISGTSSSSVFDDCLYLSIEMDLSIACALYFASRGKGMHHSEYNDREAGISYTTPARVLLSGLGADEVFAGYSRHAIAFSRHRFRGLIDEVQLDVGRLGKRNLGRDDRVISHWGKEARYPYLDEDFLTWALTRPIWEKCGFGCEKAKTELEPNVEDGKKALRLLAWKLGMKDVAMEKKRAIQFGSRTAKMESGRSKGTQILE</sequence>
<dbReference type="GO" id="GO:0006529">
    <property type="term" value="P:asparagine biosynthetic process"/>
    <property type="evidence" value="ECO:0007669"/>
    <property type="project" value="UniProtKB-KW"/>
</dbReference>
<name>F2S8G1_TRIT1</name>
<evidence type="ECO:0000259" key="4">
    <source>
        <dbReference type="PROSITE" id="PS51278"/>
    </source>
</evidence>
<evidence type="ECO:0000256" key="1">
    <source>
        <dbReference type="ARBA" id="ARBA00022605"/>
    </source>
</evidence>
<dbReference type="InterPro" id="IPR051857">
    <property type="entry name" value="Asn_synthetase_domain"/>
</dbReference>
<dbReference type="InterPro" id="IPR014729">
    <property type="entry name" value="Rossmann-like_a/b/a_fold"/>
</dbReference>
<dbReference type="CDD" id="cd01991">
    <property type="entry name" value="Asn_synthase_B_C"/>
    <property type="match status" value="1"/>
</dbReference>
<organism evidence="5 6">
    <name type="scientific">Trichophyton tonsurans (strain CBS 112818)</name>
    <name type="common">Scalp ringworm fungus</name>
    <dbReference type="NCBI Taxonomy" id="647933"/>
    <lineage>
        <taxon>Eukaryota</taxon>
        <taxon>Fungi</taxon>
        <taxon>Dikarya</taxon>
        <taxon>Ascomycota</taxon>
        <taxon>Pezizomycotina</taxon>
        <taxon>Eurotiomycetes</taxon>
        <taxon>Eurotiomycetidae</taxon>
        <taxon>Onygenales</taxon>
        <taxon>Arthrodermataceae</taxon>
        <taxon>Trichophyton</taxon>
    </lineage>
</organism>
<reference evidence="6" key="1">
    <citation type="journal article" date="2012" name="MBio">
        <title>Comparative genome analysis of Trichophyton rubrum and related dermatophytes reveals candidate genes involved in infection.</title>
        <authorList>
            <person name="Martinez D.A."/>
            <person name="Oliver B.G."/>
            <person name="Graeser Y."/>
            <person name="Goldberg J.M."/>
            <person name="Li W."/>
            <person name="Martinez-Rossi N.M."/>
            <person name="Monod M."/>
            <person name="Shelest E."/>
            <person name="Barton R.C."/>
            <person name="Birch E."/>
            <person name="Brakhage A.A."/>
            <person name="Chen Z."/>
            <person name="Gurr S.J."/>
            <person name="Heiman D."/>
            <person name="Heitman J."/>
            <person name="Kosti I."/>
            <person name="Rossi A."/>
            <person name="Saif S."/>
            <person name="Samalova M."/>
            <person name="Saunders C.W."/>
            <person name="Shea T."/>
            <person name="Summerbell R.C."/>
            <person name="Xu J."/>
            <person name="Young S."/>
            <person name="Zeng Q."/>
            <person name="Birren B.W."/>
            <person name="Cuomo C.A."/>
            <person name="White T.C."/>
        </authorList>
    </citation>
    <scope>NUCLEOTIDE SEQUENCE [LARGE SCALE GENOMIC DNA]</scope>
    <source>
        <strain evidence="6">CBS 112818</strain>
    </source>
</reference>
<dbReference type="InterPro" id="IPR029055">
    <property type="entry name" value="Ntn_hydrolases_N"/>
</dbReference>
<proteinExistence type="predicted"/>
<protein>
    <recommendedName>
        <fullName evidence="4">Glutamine amidotransferase type-2 domain-containing protein</fullName>
    </recommendedName>
</protein>
<dbReference type="Proteomes" id="UP000009172">
    <property type="component" value="Unassembled WGS sequence"/>
</dbReference>
<dbReference type="GO" id="GO:0004066">
    <property type="term" value="F:asparagine synthase (glutamine-hydrolyzing) activity"/>
    <property type="evidence" value="ECO:0007669"/>
    <property type="project" value="InterPro"/>
</dbReference>
<evidence type="ECO:0000256" key="2">
    <source>
        <dbReference type="ARBA" id="ARBA00022888"/>
    </source>
</evidence>
<dbReference type="PROSITE" id="PS51278">
    <property type="entry name" value="GATASE_TYPE_2"/>
    <property type="match status" value="1"/>
</dbReference>
<dbReference type="Pfam" id="PF13537">
    <property type="entry name" value="GATase_7"/>
    <property type="match status" value="1"/>
</dbReference>
<dbReference type="EMBL" id="GG698527">
    <property type="protein sequence ID" value="EGD99860.1"/>
    <property type="molecule type" value="Genomic_DNA"/>
</dbReference>
<dbReference type="SUPFAM" id="SSF56235">
    <property type="entry name" value="N-terminal nucleophile aminohydrolases (Ntn hydrolases)"/>
    <property type="match status" value="1"/>
</dbReference>
<dbReference type="SUPFAM" id="SSF52402">
    <property type="entry name" value="Adenine nucleotide alpha hydrolases-like"/>
    <property type="match status" value="1"/>
</dbReference>
<dbReference type="Pfam" id="PF00733">
    <property type="entry name" value="Asn_synthase"/>
    <property type="match status" value="1"/>
</dbReference>
<evidence type="ECO:0000256" key="3">
    <source>
        <dbReference type="ARBA" id="ARBA00022962"/>
    </source>
</evidence>
<keyword evidence="6" id="KW-1185">Reference proteome</keyword>
<keyword evidence="1" id="KW-0028">Amino-acid biosynthesis</keyword>
<dbReference type="InterPro" id="IPR001962">
    <property type="entry name" value="Asn_synthase"/>
</dbReference>
<feature type="domain" description="Glutamine amidotransferase type-2" evidence="4">
    <location>
        <begin position="2"/>
        <end position="333"/>
    </location>
</feature>
<dbReference type="InterPro" id="IPR017932">
    <property type="entry name" value="GATase_2_dom"/>
</dbReference>
<keyword evidence="2" id="KW-0061">Asparagine biosynthesis</keyword>
<evidence type="ECO:0000313" key="5">
    <source>
        <dbReference type="EMBL" id="EGD99860.1"/>
    </source>
</evidence>
<evidence type="ECO:0000313" key="6">
    <source>
        <dbReference type="Proteomes" id="UP000009172"/>
    </source>
</evidence>